<evidence type="ECO:0000259" key="2">
    <source>
        <dbReference type="Pfam" id="PF13439"/>
    </source>
</evidence>
<dbReference type="Pfam" id="PF13439">
    <property type="entry name" value="Glyco_transf_4"/>
    <property type="match status" value="1"/>
</dbReference>
<keyword evidence="4" id="KW-1185">Reference proteome</keyword>
<dbReference type="InterPro" id="IPR028098">
    <property type="entry name" value="Glyco_trans_4-like_N"/>
</dbReference>
<dbReference type="Proteomes" id="UP000650466">
    <property type="component" value="Unassembled WGS sequence"/>
</dbReference>
<organism evidence="3 4">
    <name type="scientific">Paenibacillus sedimenti</name>
    <dbReference type="NCBI Taxonomy" id="2770274"/>
    <lineage>
        <taxon>Bacteria</taxon>
        <taxon>Bacillati</taxon>
        <taxon>Bacillota</taxon>
        <taxon>Bacilli</taxon>
        <taxon>Bacillales</taxon>
        <taxon>Paenibacillaceae</taxon>
        <taxon>Paenibacillus</taxon>
    </lineage>
</organism>
<dbReference type="SUPFAM" id="SSF53756">
    <property type="entry name" value="UDP-Glycosyltransferase/glycogen phosphorylase"/>
    <property type="match status" value="1"/>
</dbReference>
<dbReference type="Pfam" id="PF00534">
    <property type="entry name" value="Glycos_transf_1"/>
    <property type="match status" value="1"/>
</dbReference>
<dbReference type="RefSeq" id="WP_188175361.1">
    <property type="nucleotide sequence ID" value="NZ_JACVVD010000005.1"/>
</dbReference>
<protein>
    <submittedName>
        <fullName evidence="3">Glycosyltransferase family 4 protein</fullName>
    </submittedName>
</protein>
<gene>
    <name evidence="3" type="ORF">ICC18_15620</name>
</gene>
<evidence type="ECO:0000259" key="1">
    <source>
        <dbReference type="Pfam" id="PF00534"/>
    </source>
</evidence>
<proteinExistence type="predicted"/>
<evidence type="ECO:0000313" key="3">
    <source>
        <dbReference type="EMBL" id="MBD0381550.1"/>
    </source>
</evidence>
<feature type="domain" description="Glycosyltransferase subfamily 4-like N-terminal" evidence="2">
    <location>
        <begin position="35"/>
        <end position="168"/>
    </location>
</feature>
<dbReference type="InterPro" id="IPR001296">
    <property type="entry name" value="Glyco_trans_1"/>
</dbReference>
<evidence type="ECO:0000313" key="4">
    <source>
        <dbReference type="Proteomes" id="UP000650466"/>
    </source>
</evidence>
<accession>A0A926QJH2</accession>
<dbReference type="CDD" id="cd03801">
    <property type="entry name" value="GT4_PimA-like"/>
    <property type="match status" value="1"/>
</dbReference>
<dbReference type="PANTHER" id="PTHR12526:SF638">
    <property type="entry name" value="SPORE COAT PROTEIN SA"/>
    <property type="match status" value="1"/>
</dbReference>
<dbReference type="GO" id="GO:0016757">
    <property type="term" value="F:glycosyltransferase activity"/>
    <property type="evidence" value="ECO:0007669"/>
    <property type="project" value="InterPro"/>
</dbReference>
<dbReference type="PANTHER" id="PTHR12526">
    <property type="entry name" value="GLYCOSYLTRANSFERASE"/>
    <property type="match status" value="1"/>
</dbReference>
<reference evidence="3" key="1">
    <citation type="submission" date="2020-09" db="EMBL/GenBank/DDBJ databases">
        <title>Draft Genome Sequence of Paenibacillus sp. WST5.</title>
        <authorList>
            <person name="Bao Z."/>
        </authorList>
    </citation>
    <scope>NUCLEOTIDE SEQUENCE</scope>
    <source>
        <strain evidence="3">WST5</strain>
    </source>
</reference>
<dbReference type="EMBL" id="JACVVD010000005">
    <property type="protein sequence ID" value="MBD0381550.1"/>
    <property type="molecule type" value="Genomic_DNA"/>
</dbReference>
<sequence length="387" mass="43502">MRLAFICTERLTVPPLRGGAIQIFIDGITPYVSTKHELTIYCTPDPELPEREIINGVRYIRVPREGYAYGVAKRLTEEEQPYDLIHVYNRPKDLLIYKHAMPDSRFVVSLHNEMFNESRISDQLGDLAIRIADGIMSISNYIGQTIVTRFPFARSKISTVYSGIDLNRFVPVWSDDAGQIRKELRKKYGVEHNKVVLFVGRLSKVKGPDVLIHAMEQVIQQHPDAVLVIIGNRGSINDNDRLDEYMTDLHLLAEALGDKRVVFTNFVSPSQIPSHYLIGDLFVCSSQWEEPLARVHYEAMGAGLPIITTRRGGNAEIINHLVNGIVIDDYTNPQAFADAITFLLTHPEDAGGLAKAGRAAAEANFGFQIVAERLEKLYGNAMNKQRL</sequence>
<dbReference type="AlphaFoldDB" id="A0A926QJH2"/>
<comment type="caution">
    <text evidence="3">The sequence shown here is derived from an EMBL/GenBank/DDBJ whole genome shotgun (WGS) entry which is preliminary data.</text>
</comment>
<dbReference type="Gene3D" id="3.40.50.2000">
    <property type="entry name" value="Glycogen Phosphorylase B"/>
    <property type="match status" value="2"/>
</dbReference>
<name>A0A926QJH2_9BACL</name>
<feature type="domain" description="Glycosyl transferase family 1" evidence="1">
    <location>
        <begin position="181"/>
        <end position="358"/>
    </location>
</feature>